<gene>
    <name evidence="2" type="ORF">I8751_27925</name>
</gene>
<feature type="transmembrane region" description="Helical" evidence="1">
    <location>
        <begin position="7"/>
        <end position="31"/>
    </location>
</feature>
<sequence length="36" mass="4100">MIRLLDVFAMLANVNMICAHLLGIITSLYLLHWADN</sequence>
<keyword evidence="1" id="KW-0812">Transmembrane</keyword>
<evidence type="ECO:0000256" key="1">
    <source>
        <dbReference type="SAM" id="Phobius"/>
    </source>
</evidence>
<proteinExistence type="predicted"/>
<dbReference type="InterPro" id="IPR022051">
    <property type="entry name" value="DUF3611"/>
</dbReference>
<evidence type="ECO:0000313" key="3">
    <source>
        <dbReference type="Proteomes" id="UP000599391"/>
    </source>
</evidence>
<dbReference type="EMBL" id="JAECZB010000105">
    <property type="protein sequence ID" value="MBH8556099.1"/>
    <property type="molecule type" value="Genomic_DNA"/>
</dbReference>
<reference evidence="2 3" key="1">
    <citation type="journal article" date="2021" name="Int. J. Syst. Evol. Microbiol.">
        <title>Amazonocrinis nigriterrae gen. nov., sp. nov., Atlanticothrix silvestris gen. nov., sp. nov. and Dendronalium phyllosphericum gen. nov., sp. nov., nostocacean cyanobacteria from Brazilian environments.</title>
        <authorList>
            <person name="Alvarenga D.O."/>
            <person name="Andreote A.P.D."/>
            <person name="Branco L.H.Z."/>
            <person name="Delbaje E."/>
            <person name="Cruz R.B."/>
            <person name="Varani A.M."/>
            <person name="Fiore M.F."/>
        </authorList>
    </citation>
    <scope>NUCLEOTIDE SEQUENCE [LARGE SCALE GENOMIC DNA]</scope>
    <source>
        <strain evidence="2 3">CENA357</strain>
    </source>
</reference>
<dbReference type="RefSeq" id="WP_214442297.1">
    <property type="nucleotide sequence ID" value="NZ_JAECZB010000105.1"/>
</dbReference>
<organism evidence="2 3">
    <name type="scientific">Atlanticothrix silvestris CENA357</name>
    <dbReference type="NCBI Taxonomy" id="1725252"/>
    <lineage>
        <taxon>Bacteria</taxon>
        <taxon>Bacillati</taxon>
        <taxon>Cyanobacteriota</taxon>
        <taxon>Cyanophyceae</taxon>
        <taxon>Nostocales</taxon>
        <taxon>Nodulariaceae</taxon>
        <taxon>Atlanticothrix</taxon>
        <taxon>Atlanticothrix silvestris</taxon>
    </lineage>
</organism>
<keyword evidence="1" id="KW-1133">Transmembrane helix</keyword>
<dbReference type="AlphaFoldDB" id="A0A8J7HMV9"/>
<keyword evidence="3" id="KW-1185">Reference proteome</keyword>
<keyword evidence="1" id="KW-0472">Membrane</keyword>
<dbReference type="Pfam" id="PF12263">
    <property type="entry name" value="DUF3611"/>
    <property type="match status" value="1"/>
</dbReference>
<dbReference type="Proteomes" id="UP000599391">
    <property type="component" value="Unassembled WGS sequence"/>
</dbReference>
<name>A0A8J7HMV9_9CYAN</name>
<protein>
    <submittedName>
        <fullName evidence="2">DUF3611 family protein</fullName>
    </submittedName>
</protein>
<comment type="caution">
    <text evidence="2">The sequence shown here is derived from an EMBL/GenBank/DDBJ whole genome shotgun (WGS) entry which is preliminary data.</text>
</comment>
<accession>A0A8J7HMV9</accession>
<evidence type="ECO:0000313" key="2">
    <source>
        <dbReference type="EMBL" id="MBH8556099.1"/>
    </source>
</evidence>